<keyword evidence="3" id="KW-1185">Reference proteome</keyword>
<accession>A0AA39HB88</accession>
<organism evidence="2 3">
    <name type="scientific">Steinernema hermaphroditum</name>
    <dbReference type="NCBI Taxonomy" id="289476"/>
    <lineage>
        <taxon>Eukaryota</taxon>
        <taxon>Metazoa</taxon>
        <taxon>Ecdysozoa</taxon>
        <taxon>Nematoda</taxon>
        <taxon>Chromadorea</taxon>
        <taxon>Rhabditida</taxon>
        <taxon>Tylenchina</taxon>
        <taxon>Panagrolaimomorpha</taxon>
        <taxon>Strongyloidoidea</taxon>
        <taxon>Steinernematidae</taxon>
        <taxon>Steinernema</taxon>
    </lineage>
</organism>
<keyword evidence="1" id="KW-0472">Membrane</keyword>
<gene>
    <name evidence="2" type="ORF">QR680_016445</name>
</gene>
<feature type="transmembrane region" description="Helical" evidence="1">
    <location>
        <begin position="89"/>
        <end position="110"/>
    </location>
</feature>
<evidence type="ECO:0000256" key="1">
    <source>
        <dbReference type="SAM" id="Phobius"/>
    </source>
</evidence>
<feature type="transmembrane region" description="Helical" evidence="1">
    <location>
        <begin position="266"/>
        <end position="289"/>
    </location>
</feature>
<dbReference type="InterPro" id="IPR019422">
    <property type="entry name" value="7TM_GPCR_serpentine_rcpt_Srh"/>
</dbReference>
<protein>
    <submittedName>
        <fullName evidence="2">Uncharacterized protein</fullName>
    </submittedName>
</protein>
<comment type="caution">
    <text evidence="2">The sequence shown here is derived from an EMBL/GenBank/DDBJ whole genome shotgun (WGS) entry which is preliminary data.</text>
</comment>
<dbReference type="PANTHER" id="PTHR22941">
    <property type="entry name" value="SERPENTINE RECEPTOR"/>
    <property type="match status" value="1"/>
</dbReference>
<proteinExistence type="predicted"/>
<dbReference type="PANTHER" id="PTHR22941:SF26">
    <property type="entry name" value="SERPENTINE RECEPTOR, CLASS H"/>
    <property type="match status" value="1"/>
</dbReference>
<dbReference type="AlphaFoldDB" id="A0AA39HB88"/>
<dbReference type="Proteomes" id="UP001175271">
    <property type="component" value="Unassembled WGS sequence"/>
</dbReference>
<feature type="transmembrane region" description="Helical" evidence="1">
    <location>
        <begin position="183"/>
        <end position="207"/>
    </location>
</feature>
<dbReference type="Pfam" id="PF10318">
    <property type="entry name" value="7TM_GPCR_Srh"/>
    <property type="match status" value="1"/>
</dbReference>
<name>A0AA39HB88_9BILA</name>
<feature type="transmembrane region" description="Helical" evidence="1">
    <location>
        <begin position="6"/>
        <end position="30"/>
    </location>
</feature>
<dbReference type="InterPro" id="IPR053220">
    <property type="entry name" value="Nematode_rcpt-like_serp_H"/>
</dbReference>
<sequence>MLSPDVYNTVLDASALIHIPFGLVTSFLVYRFSPSTMESLPYFMLHVMLWNFLGNVFGIFLHLHPLFPILCFQSNSFFGLFLHSETSGYILYGAIAVCAVNCASATVYAFPYRYFILVHPHRVERMKRKWCVMFCVFLNLCGSVAILFFYIYLALPYDEYPFDGERPSYYVVICFHPTGTIKAANGICVAAYFVLLVLIRIVFSLLLRRHMAESAHMYNAQTLQLHRKYMRYLAIVTVVPMVFGGIPLIITVLCIHFPTIPYSREAFMICMMVIYNHGTLLSIVTVVTFKPYREALRKMVRSFWTKAVCTNTTIYV</sequence>
<feature type="transmembrane region" description="Helical" evidence="1">
    <location>
        <begin position="130"/>
        <end position="153"/>
    </location>
</feature>
<dbReference type="Gene3D" id="1.20.1070.10">
    <property type="entry name" value="Rhodopsin 7-helix transmembrane proteins"/>
    <property type="match status" value="1"/>
</dbReference>
<evidence type="ECO:0000313" key="3">
    <source>
        <dbReference type="Proteomes" id="UP001175271"/>
    </source>
</evidence>
<evidence type="ECO:0000313" key="2">
    <source>
        <dbReference type="EMBL" id="KAK0402638.1"/>
    </source>
</evidence>
<reference evidence="2" key="1">
    <citation type="submission" date="2023-06" db="EMBL/GenBank/DDBJ databases">
        <title>Genomic analysis of the entomopathogenic nematode Steinernema hermaphroditum.</title>
        <authorList>
            <person name="Schwarz E.M."/>
            <person name="Heppert J.K."/>
            <person name="Baniya A."/>
            <person name="Schwartz H.T."/>
            <person name="Tan C.-H."/>
            <person name="Antoshechkin I."/>
            <person name="Sternberg P.W."/>
            <person name="Goodrich-Blair H."/>
            <person name="Dillman A.R."/>
        </authorList>
    </citation>
    <scope>NUCLEOTIDE SEQUENCE</scope>
    <source>
        <strain evidence="2">PS9179</strain>
        <tissue evidence="2">Whole animal</tissue>
    </source>
</reference>
<keyword evidence="1" id="KW-0812">Transmembrane</keyword>
<keyword evidence="1" id="KW-1133">Transmembrane helix</keyword>
<dbReference type="SUPFAM" id="SSF81321">
    <property type="entry name" value="Family A G protein-coupled receptor-like"/>
    <property type="match status" value="1"/>
</dbReference>
<dbReference type="EMBL" id="JAUCMV010000004">
    <property type="protein sequence ID" value="KAK0402638.1"/>
    <property type="molecule type" value="Genomic_DNA"/>
</dbReference>
<feature type="transmembrane region" description="Helical" evidence="1">
    <location>
        <begin position="42"/>
        <end position="63"/>
    </location>
</feature>
<feature type="transmembrane region" description="Helical" evidence="1">
    <location>
        <begin position="232"/>
        <end position="260"/>
    </location>
</feature>